<keyword evidence="3" id="KW-1185">Reference proteome</keyword>
<accession>A0A919Y1H0</accession>
<organism evidence="2 3">
    <name type="scientific">Paenibacillus apis</name>
    <dbReference type="NCBI Taxonomy" id="1792174"/>
    <lineage>
        <taxon>Bacteria</taxon>
        <taxon>Bacillati</taxon>
        <taxon>Bacillota</taxon>
        <taxon>Bacilli</taxon>
        <taxon>Bacillales</taxon>
        <taxon>Paenibacillaceae</taxon>
        <taxon>Paenibacillus</taxon>
    </lineage>
</organism>
<keyword evidence="1" id="KW-0732">Signal</keyword>
<evidence type="ECO:0000313" key="2">
    <source>
        <dbReference type="EMBL" id="GIO41618.1"/>
    </source>
</evidence>
<dbReference type="EMBL" id="BORS01000004">
    <property type="protein sequence ID" value="GIO41618.1"/>
    <property type="molecule type" value="Genomic_DNA"/>
</dbReference>
<feature type="signal peptide" evidence="1">
    <location>
        <begin position="1"/>
        <end position="20"/>
    </location>
</feature>
<evidence type="ECO:0000313" key="3">
    <source>
        <dbReference type="Proteomes" id="UP000678895"/>
    </source>
</evidence>
<reference evidence="2" key="1">
    <citation type="submission" date="2021-03" db="EMBL/GenBank/DDBJ databases">
        <title>Antimicrobial resistance genes in bacteria isolated from Japanese honey, and their potential for conferring macrolide and lincosamide resistance in the American foulbrood pathogen Paenibacillus larvae.</title>
        <authorList>
            <person name="Okamoto M."/>
            <person name="Kumagai M."/>
            <person name="Kanamori H."/>
            <person name="Takamatsu D."/>
        </authorList>
    </citation>
    <scope>NUCLEOTIDE SEQUENCE</scope>
    <source>
        <strain evidence="2">J41TS4</strain>
    </source>
</reference>
<evidence type="ECO:0000256" key="1">
    <source>
        <dbReference type="SAM" id="SignalP"/>
    </source>
</evidence>
<sequence length="177" mass="19995">MKKILVALFFTICLTGCSNSNELNQGLSEAGSQNTEHISYTNSTLGFSLTIPNTWKDFYTIYEWADGIDFYFIGESDASQGFDTQLVKGLYLFSIGKENYVQENGDFLDGITQIGTIEGYKFYSYTGTDCSMCILKDETMDYSSEELNKMNNDWEKAVVMSSEKEIVLSSFRVAQED</sequence>
<gene>
    <name evidence="2" type="ORF">J41TS4_13760</name>
</gene>
<dbReference type="Proteomes" id="UP000678895">
    <property type="component" value="Unassembled WGS sequence"/>
</dbReference>
<feature type="chain" id="PRO_5039368357" description="Lipoprotein" evidence="1">
    <location>
        <begin position="21"/>
        <end position="177"/>
    </location>
</feature>
<comment type="caution">
    <text evidence="2">The sequence shown here is derived from an EMBL/GenBank/DDBJ whole genome shotgun (WGS) entry which is preliminary data.</text>
</comment>
<name>A0A919Y1H0_9BACL</name>
<dbReference type="AlphaFoldDB" id="A0A919Y1H0"/>
<proteinExistence type="predicted"/>
<evidence type="ECO:0008006" key="4">
    <source>
        <dbReference type="Google" id="ProtNLM"/>
    </source>
</evidence>
<dbReference type="RefSeq" id="WP_301625943.1">
    <property type="nucleotide sequence ID" value="NZ_BORS01000004.1"/>
</dbReference>
<protein>
    <recommendedName>
        <fullName evidence="4">Lipoprotein</fullName>
    </recommendedName>
</protein>